<sequence length="397" mass="43457">MNEAYDPKIHHSPPLLLSLVGSHHIPPAYALPYHPRHYPLPPPPSPPPTSPPNSSSSPPTSADGLVLAMELTRLRPDTDENEGVGCRDGEKRERMRGCGRRGGRGERRYDRDVGVGGLRERSGGAVEHAGGGGLELFGCACAGDAVWAQELVWVGRGRWEEEGLDVALEDHGGGRVATILGVSCVRQVVLETFSTPFYLPIVQDSRSDHTGRLDPRTYLPRKIALFLGARMGGSEGSELLRASRFDQPSNQGTVIFAIICISPPSPPDQTPARIPLRYLDGTPVGKLPPVTRALIKKNDLRFVDWRIEGAAERAHLDDRGTGRDTFCLSKGPGATFAGADWEYFLEQSKFCGWPPTLISSVKYGMIPARENGQMEPSLDWERCIEGDIERLIHLVVH</sequence>
<feature type="region of interest" description="Disordered" evidence="1">
    <location>
        <begin position="36"/>
        <end position="62"/>
    </location>
</feature>
<keyword evidence="3" id="KW-1185">Reference proteome</keyword>
<evidence type="ECO:0000256" key="1">
    <source>
        <dbReference type="SAM" id="MobiDB-lite"/>
    </source>
</evidence>
<evidence type="ECO:0000313" key="2">
    <source>
        <dbReference type="EMBL" id="KAF6741522.1"/>
    </source>
</evidence>
<proteinExistence type="predicted"/>
<feature type="region of interest" description="Disordered" evidence="1">
    <location>
        <begin position="77"/>
        <end position="107"/>
    </location>
</feature>
<protein>
    <submittedName>
        <fullName evidence="2">Uncharacterized protein</fullName>
    </submittedName>
</protein>
<accession>A0A8H6H8N6</accession>
<comment type="caution">
    <text evidence="2">The sequence shown here is derived from an EMBL/GenBank/DDBJ whole genome shotgun (WGS) entry which is preliminary data.</text>
</comment>
<dbReference type="AlphaFoldDB" id="A0A8H6H8N6"/>
<gene>
    <name evidence="2" type="ORF">DFP72DRAFT_862077</name>
</gene>
<feature type="compositionally biased region" description="Basic and acidic residues" evidence="1">
    <location>
        <begin position="85"/>
        <end position="96"/>
    </location>
</feature>
<feature type="compositionally biased region" description="Pro residues" evidence="1">
    <location>
        <begin position="38"/>
        <end position="51"/>
    </location>
</feature>
<name>A0A8H6H8N6_9AGAR</name>
<reference evidence="2 3" key="1">
    <citation type="submission" date="2020-07" db="EMBL/GenBank/DDBJ databases">
        <title>Comparative genomics of pyrophilous fungi reveals a link between fire events and developmental genes.</title>
        <authorList>
            <consortium name="DOE Joint Genome Institute"/>
            <person name="Steindorff A.S."/>
            <person name="Carver A."/>
            <person name="Calhoun S."/>
            <person name="Stillman K."/>
            <person name="Liu H."/>
            <person name="Lipzen A."/>
            <person name="Pangilinan J."/>
            <person name="Labutti K."/>
            <person name="Bruns T.D."/>
            <person name="Grigoriev I.V."/>
        </authorList>
    </citation>
    <scope>NUCLEOTIDE SEQUENCE [LARGE SCALE GENOMIC DNA]</scope>
    <source>
        <strain evidence="2 3">CBS 144469</strain>
    </source>
</reference>
<evidence type="ECO:0000313" key="3">
    <source>
        <dbReference type="Proteomes" id="UP000521943"/>
    </source>
</evidence>
<feature type="compositionally biased region" description="Low complexity" evidence="1">
    <location>
        <begin position="52"/>
        <end position="61"/>
    </location>
</feature>
<dbReference type="EMBL" id="JACGCI010000238">
    <property type="protein sequence ID" value="KAF6741522.1"/>
    <property type="molecule type" value="Genomic_DNA"/>
</dbReference>
<dbReference type="Proteomes" id="UP000521943">
    <property type="component" value="Unassembled WGS sequence"/>
</dbReference>
<organism evidence="2 3">
    <name type="scientific">Ephemerocybe angulata</name>
    <dbReference type="NCBI Taxonomy" id="980116"/>
    <lineage>
        <taxon>Eukaryota</taxon>
        <taxon>Fungi</taxon>
        <taxon>Dikarya</taxon>
        <taxon>Basidiomycota</taxon>
        <taxon>Agaricomycotina</taxon>
        <taxon>Agaricomycetes</taxon>
        <taxon>Agaricomycetidae</taxon>
        <taxon>Agaricales</taxon>
        <taxon>Agaricineae</taxon>
        <taxon>Psathyrellaceae</taxon>
        <taxon>Ephemerocybe</taxon>
    </lineage>
</organism>